<feature type="region of interest" description="Disordered" evidence="1">
    <location>
        <begin position="227"/>
        <end position="247"/>
    </location>
</feature>
<accession>A0ABT2CDA5</accession>
<name>A0ABT2CDA5_9ACTN</name>
<sequence>MRPTDDRPEQIDLVLGDSEILADTYDDYDTEAALERVYRLAEAEEAGERESSGESREFQEPRAPERPPAPRPPFFSAHEQAAHDLDLAVALIVDAQQAHVSLAGLLDHDDIQPEGALVFAALLHLAGYGQEARFWFEFAAGAGSRTAAFCCFLIHQRQAEYRDARHWRVQARRLPGSCANRATGRHPLLPEHVRHDLISRCQQGRPLGLPPRLEAVINSLTVDRADEDFGEIPQPDSRLTRLGSTPC</sequence>
<evidence type="ECO:0000256" key="1">
    <source>
        <dbReference type="SAM" id="MobiDB-lite"/>
    </source>
</evidence>
<reference evidence="2" key="1">
    <citation type="submission" date="2022-08" db="EMBL/GenBank/DDBJ databases">
        <authorList>
            <person name="Somphong A."/>
            <person name="Phongsopitanun W."/>
        </authorList>
    </citation>
    <scope>NUCLEOTIDE SEQUENCE</scope>
    <source>
        <strain evidence="2">LP05-1</strain>
    </source>
</reference>
<feature type="compositionally biased region" description="Basic and acidic residues" evidence="1">
    <location>
        <begin position="42"/>
        <end position="65"/>
    </location>
</feature>
<proteinExistence type="predicted"/>
<evidence type="ECO:0000313" key="3">
    <source>
        <dbReference type="Proteomes" id="UP001431313"/>
    </source>
</evidence>
<comment type="caution">
    <text evidence="2">The sequence shown here is derived from an EMBL/GenBank/DDBJ whole genome shotgun (WGS) entry which is preliminary data.</text>
</comment>
<dbReference type="Proteomes" id="UP001431313">
    <property type="component" value="Unassembled WGS sequence"/>
</dbReference>
<dbReference type="EMBL" id="JANUGQ010000002">
    <property type="protein sequence ID" value="MCS0634741.1"/>
    <property type="molecule type" value="Genomic_DNA"/>
</dbReference>
<organism evidence="2 3">
    <name type="scientific">Streptomyces pyxinae</name>
    <dbReference type="NCBI Taxonomy" id="2970734"/>
    <lineage>
        <taxon>Bacteria</taxon>
        <taxon>Bacillati</taxon>
        <taxon>Actinomycetota</taxon>
        <taxon>Actinomycetes</taxon>
        <taxon>Kitasatosporales</taxon>
        <taxon>Streptomycetaceae</taxon>
        <taxon>Streptomyces</taxon>
    </lineage>
</organism>
<gene>
    <name evidence="2" type="ORF">NX801_03525</name>
</gene>
<feature type="region of interest" description="Disordered" evidence="1">
    <location>
        <begin position="42"/>
        <end position="76"/>
    </location>
</feature>
<protein>
    <submittedName>
        <fullName evidence="2">Glycoprotein</fullName>
    </submittedName>
</protein>
<evidence type="ECO:0000313" key="2">
    <source>
        <dbReference type="EMBL" id="MCS0634741.1"/>
    </source>
</evidence>
<keyword evidence="3" id="KW-1185">Reference proteome</keyword>
<dbReference type="RefSeq" id="WP_258785384.1">
    <property type="nucleotide sequence ID" value="NZ_JANUGQ010000002.1"/>
</dbReference>